<dbReference type="PANTHER" id="PTHR12526:SF630">
    <property type="entry name" value="GLYCOSYLTRANSFERASE"/>
    <property type="match status" value="1"/>
</dbReference>
<protein>
    <submittedName>
        <fullName evidence="2">Glycosyltransferase involved in cell wall bisynthesis</fullName>
    </submittedName>
</protein>
<dbReference type="EMBL" id="FQVB01000003">
    <property type="protein sequence ID" value="SHE34474.1"/>
    <property type="molecule type" value="Genomic_DNA"/>
</dbReference>
<dbReference type="CDD" id="cd03811">
    <property type="entry name" value="GT4_GT28_WabH-like"/>
    <property type="match status" value="1"/>
</dbReference>
<dbReference type="AlphaFoldDB" id="A0A1M4SQD4"/>
<accession>A0A1M4SQD4</accession>
<evidence type="ECO:0000259" key="1">
    <source>
        <dbReference type="Pfam" id="PF13439"/>
    </source>
</evidence>
<evidence type="ECO:0000313" key="3">
    <source>
        <dbReference type="Proteomes" id="UP000184076"/>
    </source>
</evidence>
<dbReference type="SUPFAM" id="SSF53756">
    <property type="entry name" value="UDP-Glycosyltransferase/glycogen phosphorylase"/>
    <property type="match status" value="1"/>
</dbReference>
<proteinExistence type="predicted"/>
<evidence type="ECO:0000313" key="2">
    <source>
        <dbReference type="EMBL" id="SHE34474.1"/>
    </source>
</evidence>
<dbReference type="Gene3D" id="3.40.50.2000">
    <property type="entry name" value="Glycogen Phosphorylase B"/>
    <property type="match status" value="2"/>
</dbReference>
<dbReference type="Pfam" id="PF13439">
    <property type="entry name" value="Glyco_transf_4"/>
    <property type="match status" value="1"/>
</dbReference>
<reference evidence="3" key="1">
    <citation type="submission" date="2016-11" db="EMBL/GenBank/DDBJ databases">
        <authorList>
            <person name="Varghese N."/>
            <person name="Submissions S."/>
        </authorList>
    </citation>
    <scope>NUCLEOTIDE SEQUENCE [LARGE SCALE GENOMIC DNA]</scope>
    <source>
        <strain evidence="3">DSM 9756</strain>
    </source>
</reference>
<dbReference type="RefSeq" id="WP_073036016.1">
    <property type="nucleotide sequence ID" value="NZ_FQVB01000003.1"/>
</dbReference>
<dbReference type="OrthoDB" id="9775208at2"/>
<keyword evidence="3" id="KW-1185">Reference proteome</keyword>
<dbReference type="Pfam" id="PF13692">
    <property type="entry name" value="Glyco_trans_1_4"/>
    <property type="match status" value="1"/>
</dbReference>
<dbReference type="GO" id="GO:0016757">
    <property type="term" value="F:glycosyltransferase activity"/>
    <property type="evidence" value="ECO:0007669"/>
    <property type="project" value="UniProtKB-ARBA"/>
</dbReference>
<dbReference type="PANTHER" id="PTHR12526">
    <property type="entry name" value="GLYCOSYLTRANSFERASE"/>
    <property type="match status" value="1"/>
</dbReference>
<organism evidence="2 3">
    <name type="scientific">Desulfacinum infernum DSM 9756</name>
    <dbReference type="NCBI Taxonomy" id="1121391"/>
    <lineage>
        <taxon>Bacteria</taxon>
        <taxon>Pseudomonadati</taxon>
        <taxon>Thermodesulfobacteriota</taxon>
        <taxon>Syntrophobacteria</taxon>
        <taxon>Syntrophobacterales</taxon>
        <taxon>Syntrophobacteraceae</taxon>
        <taxon>Desulfacinum</taxon>
    </lineage>
</organism>
<name>A0A1M4SQD4_9BACT</name>
<feature type="domain" description="Glycosyltransferase subfamily 4-like N-terminal" evidence="1">
    <location>
        <begin position="14"/>
        <end position="172"/>
    </location>
</feature>
<sequence length="365" mass="40222">MGPITFYTPGLSTGGIGKMRLHLMEEMVRRGIPVDLVVSDTSSPLLAALPKEVTLSTVVTTHGIWSLYGLCGYLRARRPTAVVTDRLRLNTAVLRARSLARVPVKVLLSFHNPLSVKMDGLSPSKKDGFRKRLLKCSLRNEKFVAVSRGVADELVRNFGIPEDRVQVIHNPVIRRDIPRLAADAAHHPFFEEKIPVLITAGRMTEQKDFPTLFMAFRRILDRMDCRLLVLGDHGKHYHALLSLAKDLGISHALDLTGFKANPYKYLARADVFVLSSRWEGFGNVLVEAMAVGTPVVSTDCPVGPREILEDGRWGRLVPVGDPDKLAAAVEETLANPPESESLMRAAAKFTVEKSTDAYLEALGLG</sequence>
<gene>
    <name evidence="2" type="ORF">SAMN02745206_00159</name>
</gene>
<dbReference type="InterPro" id="IPR028098">
    <property type="entry name" value="Glyco_trans_4-like_N"/>
</dbReference>
<dbReference type="STRING" id="1121391.SAMN02745206_00159"/>
<dbReference type="Proteomes" id="UP000184076">
    <property type="component" value="Unassembled WGS sequence"/>
</dbReference>
<keyword evidence="2" id="KW-0808">Transferase</keyword>